<dbReference type="PANTHER" id="PTHR30055:SF234">
    <property type="entry name" value="HTH-TYPE TRANSCRIPTIONAL REGULATOR BETI"/>
    <property type="match status" value="1"/>
</dbReference>
<dbReference type="PANTHER" id="PTHR30055">
    <property type="entry name" value="HTH-TYPE TRANSCRIPTIONAL REGULATOR RUTR"/>
    <property type="match status" value="1"/>
</dbReference>
<dbReference type="PRINTS" id="PR00455">
    <property type="entry name" value="HTHTETR"/>
</dbReference>
<feature type="DNA-binding region" description="H-T-H motif" evidence="4">
    <location>
        <begin position="39"/>
        <end position="58"/>
    </location>
</feature>
<dbReference type="PROSITE" id="PS50977">
    <property type="entry name" value="HTH_TETR_2"/>
    <property type="match status" value="1"/>
</dbReference>
<dbReference type="RefSeq" id="WP_091718148.1">
    <property type="nucleotide sequence ID" value="NZ_CAUQLD010000017.1"/>
</dbReference>
<evidence type="ECO:0000259" key="5">
    <source>
        <dbReference type="PROSITE" id="PS50977"/>
    </source>
</evidence>
<evidence type="ECO:0000256" key="2">
    <source>
        <dbReference type="ARBA" id="ARBA00023125"/>
    </source>
</evidence>
<evidence type="ECO:0000313" key="6">
    <source>
        <dbReference type="EMBL" id="SDS85138.1"/>
    </source>
</evidence>
<reference evidence="7" key="1">
    <citation type="submission" date="2016-10" db="EMBL/GenBank/DDBJ databases">
        <authorList>
            <person name="Varghese N."/>
            <person name="Submissions S."/>
        </authorList>
    </citation>
    <scope>NUCLEOTIDE SEQUENCE [LARGE SCALE GENOMIC DNA]</scope>
    <source>
        <strain evidence="7">IMMIB L-1606</strain>
    </source>
</reference>
<evidence type="ECO:0000256" key="1">
    <source>
        <dbReference type="ARBA" id="ARBA00023015"/>
    </source>
</evidence>
<keyword evidence="2 4" id="KW-0238">DNA-binding</keyword>
<feature type="domain" description="HTH tetR-type" evidence="5">
    <location>
        <begin position="16"/>
        <end position="76"/>
    </location>
</feature>
<dbReference type="Gene3D" id="1.10.357.10">
    <property type="entry name" value="Tetracycline Repressor, domain 2"/>
    <property type="match status" value="1"/>
</dbReference>
<dbReference type="InterPro" id="IPR009057">
    <property type="entry name" value="Homeodomain-like_sf"/>
</dbReference>
<dbReference type="GO" id="GO:0003700">
    <property type="term" value="F:DNA-binding transcription factor activity"/>
    <property type="evidence" value="ECO:0007669"/>
    <property type="project" value="TreeGrafter"/>
</dbReference>
<evidence type="ECO:0000313" key="7">
    <source>
        <dbReference type="Proteomes" id="UP000198751"/>
    </source>
</evidence>
<keyword evidence="3" id="KW-0804">Transcription</keyword>
<dbReference type="AlphaFoldDB" id="A0A1H1VJS8"/>
<protein>
    <submittedName>
        <fullName evidence="6">DNA-binding transcriptional regulator, AcrR family</fullName>
    </submittedName>
</protein>
<evidence type="ECO:0000256" key="4">
    <source>
        <dbReference type="PROSITE-ProRule" id="PRU00335"/>
    </source>
</evidence>
<dbReference type="Gene3D" id="1.10.10.60">
    <property type="entry name" value="Homeodomain-like"/>
    <property type="match status" value="1"/>
</dbReference>
<dbReference type="Proteomes" id="UP000198751">
    <property type="component" value="Chromosome I"/>
</dbReference>
<proteinExistence type="predicted"/>
<name>A0A1H1VJS8_9MICC</name>
<sequence>MPTVEPATKSTGRPATIDPEAVARVAVELFARNGYEETSMEDIARAAGIGRKSLYRYFATKADLVWGGTEPAIEASMLALGAGPLPSAGDDPLDGLRRAVIAGAAALPDLAVTRARLRLIGAHRELLNRSYEALGSQRGRTLAHLEAAGVPAATARYACAAFIGATFQAWLEWAAGDDPDPAPYLQAATGVVLLPQA</sequence>
<dbReference type="OrthoDB" id="116659at2"/>
<dbReference type="GO" id="GO:0000976">
    <property type="term" value="F:transcription cis-regulatory region binding"/>
    <property type="evidence" value="ECO:0007669"/>
    <property type="project" value="TreeGrafter"/>
</dbReference>
<keyword evidence="7" id="KW-1185">Reference proteome</keyword>
<dbReference type="InterPro" id="IPR001647">
    <property type="entry name" value="HTH_TetR"/>
</dbReference>
<organism evidence="6 7">
    <name type="scientific">Pseudarthrobacter equi</name>
    <dbReference type="NCBI Taxonomy" id="728066"/>
    <lineage>
        <taxon>Bacteria</taxon>
        <taxon>Bacillati</taxon>
        <taxon>Actinomycetota</taxon>
        <taxon>Actinomycetes</taxon>
        <taxon>Micrococcales</taxon>
        <taxon>Micrococcaceae</taxon>
        <taxon>Pseudarthrobacter</taxon>
    </lineage>
</organism>
<dbReference type="Pfam" id="PF00440">
    <property type="entry name" value="TetR_N"/>
    <property type="match status" value="1"/>
</dbReference>
<accession>A0A1H1VJS8</accession>
<dbReference type="SUPFAM" id="SSF46689">
    <property type="entry name" value="Homeodomain-like"/>
    <property type="match status" value="1"/>
</dbReference>
<dbReference type="EMBL" id="LT629779">
    <property type="protein sequence ID" value="SDS85138.1"/>
    <property type="molecule type" value="Genomic_DNA"/>
</dbReference>
<keyword evidence="1" id="KW-0805">Transcription regulation</keyword>
<evidence type="ECO:0000256" key="3">
    <source>
        <dbReference type="ARBA" id="ARBA00023163"/>
    </source>
</evidence>
<gene>
    <name evidence="6" type="ORF">SAMN04489743_1027</name>
</gene>
<dbReference type="InterPro" id="IPR050109">
    <property type="entry name" value="HTH-type_TetR-like_transc_reg"/>
</dbReference>